<evidence type="ECO:0000256" key="4">
    <source>
        <dbReference type="ARBA" id="ARBA00032230"/>
    </source>
</evidence>
<dbReference type="GeneID" id="25330098"/>
<dbReference type="Gene3D" id="3.20.20.80">
    <property type="entry name" value="Glycosidases"/>
    <property type="match status" value="1"/>
</dbReference>
<dbReference type="InterPro" id="IPR006104">
    <property type="entry name" value="Glyco_hydro_2_N"/>
</dbReference>
<dbReference type="OrthoDB" id="408320at2759"/>
<dbReference type="SUPFAM" id="SSF74650">
    <property type="entry name" value="Galactose mutarotase-like"/>
    <property type="match status" value="1"/>
</dbReference>
<dbReference type="PANTHER" id="PTHR46323:SF1">
    <property type="entry name" value="LACTASE"/>
    <property type="match status" value="1"/>
</dbReference>
<gene>
    <name evidence="7" type="ORF">PV05_08190</name>
</gene>
<dbReference type="Pfam" id="PF02836">
    <property type="entry name" value="Glyco_hydro_2_C"/>
    <property type="match status" value="1"/>
</dbReference>
<proteinExistence type="inferred from homology"/>
<dbReference type="SMART" id="SM01038">
    <property type="entry name" value="Bgal_small_N"/>
    <property type="match status" value="1"/>
</dbReference>
<dbReference type="GO" id="GO:0030246">
    <property type="term" value="F:carbohydrate binding"/>
    <property type="evidence" value="ECO:0007669"/>
    <property type="project" value="InterPro"/>
</dbReference>
<dbReference type="Pfam" id="PF00703">
    <property type="entry name" value="Glyco_hydro_2"/>
    <property type="match status" value="1"/>
</dbReference>
<dbReference type="Proteomes" id="UP000054342">
    <property type="component" value="Unassembled WGS sequence"/>
</dbReference>
<dbReference type="InterPro" id="IPR013783">
    <property type="entry name" value="Ig-like_fold"/>
</dbReference>
<dbReference type="SUPFAM" id="SSF51445">
    <property type="entry name" value="(Trans)glycosidases"/>
    <property type="match status" value="1"/>
</dbReference>
<dbReference type="InterPro" id="IPR032312">
    <property type="entry name" value="LacZ_4"/>
</dbReference>
<dbReference type="SUPFAM" id="SSF49785">
    <property type="entry name" value="Galactose-binding domain-like"/>
    <property type="match status" value="1"/>
</dbReference>
<dbReference type="RefSeq" id="XP_013313144.1">
    <property type="nucleotide sequence ID" value="XM_013457690.1"/>
</dbReference>
<dbReference type="Pfam" id="PF02837">
    <property type="entry name" value="Glyco_hydro_2_N"/>
    <property type="match status" value="1"/>
</dbReference>
<dbReference type="Gene3D" id="2.60.40.10">
    <property type="entry name" value="Immunoglobulins"/>
    <property type="match status" value="2"/>
</dbReference>
<dbReference type="InterPro" id="IPR014718">
    <property type="entry name" value="GH-type_carb-bd"/>
</dbReference>
<evidence type="ECO:0000256" key="3">
    <source>
        <dbReference type="ARBA" id="ARBA00023295"/>
    </source>
</evidence>
<sequence length="1031" mass="116028">MTLIAHTGVGSPDFANEKVFQRNKLPPRSYHIPQTVISLNGTWRFHYAASPSLAPAWDDITGQDDSSWQPVTVPGHWQLQGYGRPQYTNIVFPFPVCPPYAPTDNPTGSYTRKFSIPQSWSSESQFRLRFEGVDSAFHLFVNGAEVGYSQGSRNPAEFDVTSLLNRTEENELLVRVYQWSDGSYIEDQDQWWLSGIYRDVYLLAFPQKARIDDFFVQTDFDELYKDANISVNLELTLQEDCEVGLTLQTPDKSSNLVADRIALASYESQLKNEYSIQAPLKWTAETPALYLLELKLFVKGNCIQQIHHRVGFRKVEIKKGLLTVNGIPLLLSGVNRHEHHPKFGRAVPVDFLRQDLLLMKRHNINAIRCSHYPSQPALYRLCDELGLWVLDEADLECHGFSEAAAGQRDPASFTSDSRDWEGAYIDRMAQLVQRDKNFPCVIIWSLGNEAFYGRNHKAMYEYTKKVDTSRPVHYEGDSKASTADMFSYMYPSVSKLISLAKEEGVAPNGSYEKPIILCEYGHAMGNGPGLLEDYQAAFRDHERLQGGFIWEWANHGLLKTSTEAGGKQIYAYGGDFGDIPNDGTFVMDGLCYSNHTPTPGLVELKKVIAPIRAWVDAESNMITVENRYNFRGLDGCAAHFKVEAFHDSAEQLFSGDLQIPDVNPGSTGMIPLPQGVLSYQSYSNTECWLTVSFALKNSCSWADAGHEIAWFQHQLNSQTLLLSRTLQRANTTKLNFTTTRQYLTISGADFTLTFDKIHGLIHSWLSRGAPLLHTPESPQALVHLGFWRPPTDNDLAWQTKEWKRWGLDNLTTQLRSFNVEHASSGDIYVKTVTYISPPILAWGFYVETTYCVRNSGTVLMMAHIKPEGSAPRNLPRAGWDLQLPKTVDHAVWFGLGPGESYYDKQSAQKVGIHRASIDELHTPYEVPQENGNRMELRWVKILDERGIGFKATLTGSRSPERFHFAVSKYSAAELERAAHGPELTEGDAIYLRLDAEVSGLGTGACGPGIKDQDLVKCGEMEFELVLEPLSE</sequence>
<feature type="domain" description="Beta galactosidase small chain/" evidence="6">
    <location>
        <begin position="744"/>
        <end position="1027"/>
    </location>
</feature>
<dbReference type="FunFam" id="3.20.20.80:FF:000018">
    <property type="entry name" value="Beta-galactosidase"/>
    <property type="match status" value="1"/>
</dbReference>
<dbReference type="InterPro" id="IPR050347">
    <property type="entry name" value="Bact_Beta-galactosidase"/>
</dbReference>
<evidence type="ECO:0000313" key="8">
    <source>
        <dbReference type="Proteomes" id="UP000054342"/>
    </source>
</evidence>
<dbReference type="Pfam" id="PF16353">
    <property type="entry name" value="LacZ_4"/>
    <property type="match status" value="1"/>
</dbReference>
<evidence type="ECO:0000313" key="7">
    <source>
        <dbReference type="EMBL" id="KIW52560.1"/>
    </source>
</evidence>
<dbReference type="InterPro" id="IPR011013">
    <property type="entry name" value="Gal_mutarotase_sf_dom"/>
</dbReference>
<dbReference type="PRINTS" id="PR00132">
    <property type="entry name" value="GLHYDRLASE2"/>
</dbReference>
<dbReference type="AlphaFoldDB" id="A0A0D2ED30"/>
<dbReference type="InterPro" id="IPR036156">
    <property type="entry name" value="Beta-gal/glucu_dom_sf"/>
</dbReference>
<keyword evidence="3 5" id="KW-0326">Glycosidase</keyword>
<organism evidence="7 8">
    <name type="scientific">Exophiala xenobiotica</name>
    <dbReference type="NCBI Taxonomy" id="348802"/>
    <lineage>
        <taxon>Eukaryota</taxon>
        <taxon>Fungi</taxon>
        <taxon>Dikarya</taxon>
        <taxon>Ascomycota</taxon>
        <taxon>Pezizomycotina</taxon>
        <taxon>Eurotiomycetes</taxon>
        <taxon>Chaetothyriomycetidae</taxon>
        <taxon>Chaetothyriales</taxon>
        <taxon>Herpotrichiellaceae</taxon>
        <taxon>Exophiala</taxon>
    </lineage>
</organism>
<evidence type="ECO:0000259" key="6">
    <source>
        <dbReference type="SMART" id="SM01038"/>
    </source>
</evidence>
<dbReference type="GO" id="GO:0004565">
    <property type="term" value="F:beta-galactosidase activity"/>
    <property type="evidence" value="ECO:0007669"/>
    <property type="project" value="InterPro"/>
</dbReference>
<dbReference type="InterPro" id="IPR006101">
    <property type="entry name" value="Glyco_hydro_2"/>
</dbReference>
<dbReference type="InterPro" id="IPR006103">
    <property type="entry name" value="Glyco_hydro_2_cat"/>
</dbReference>
<dbReference type="Gene3D" id="2.70.98.10">
    <property type="match status" value="1"/>
</dbReference>
<reference evidence="7 8" key="1">
    <citation type="submission" date="2015-01" db="EMBL/GenBank/DDBJ databases">
        <title>The Genome Sequence of Exophiala xenobiotica CBS118157.</title>
        <authorList>
            <consortium name="The Broad Institute Genomics Platform"/>
            <person name="Cuomo C."/>
            <person name="de Hoog S."/>
            <person name="Gorbushina A."/>
            <person name="Stielow B."/>
            <person name="Teixiera M."/>
            <person name="Abouelleil A."/>
            <person name="Chapman S.B."/>
            <person name="Priest M."/>
            <person name="Young S.K."/>
            <person name="Wortman J."/>
            <person name="Nusbaum C."/>
            <person name="Birren B."/>
        </authorList>
    </citation>
    <scope>NUCLEOTIDE SEQUENCE [LARGE SCALE GENOMIC DNA]</scope>
    <source>
        <strain evidence="7 8">CBS 118157</strain>
    </source>
</reference>
<dbReference type="PANTHER" id="PTHR46323">
    <property type="entry name" value="BETA-GALACTOSIDASE"/>
    <property type="match status" value="1"/>
</dbReference>
<dbReference type="Pfam" id="PF02929">
    <property type="entry name" value="Bgal_small_N"/>
    <property type="match status" value="1"/>
</dbReference>
<protein>
    <recommendedName>
        <fullName evidence="4">Lactase</fullName>
    </recommendedName>
</protein>
<keyword evidence="2 5" id="KW-0378">Hydrolase</keyword>
<accession>A0A0D2ED30</accession>
<evidence type="ECO:0000256" key="2">
    <source>
        <dbReference type="ARBA" id="ARBA00022801"/>
    </source>
</evidence>
<comment type="similarity">
    <text evidence="1 5">Belongs to the glycosyl hydrolase 2 family.</text>
</comment>
<dbReference type="PROSITE" id="PS00719">
    <property type="entry name" value="GLYCOSYL_HYDROL_F2_1"/>
    <property type="match status" value="1"/>
</dbReference>
<dbReference type="InterPro" id="IPR006102">
    <property type="entry name" value="Ig-like_GH2"/>
</dbReference>
<dbReference type="HOGENOM" id="CLU_002346_0_0_1"/>
<dbReference type="InterPro" id="IPR017853">
    <property type="entry name" value="GH"/>
</dbReference>
<dbReference type="InterPro" id="IPR023230">
    <property type="entry name" value="Glyco_hydro_2_CS"/>
</dbReference>
<dbReference type="GO" id="GO:0009341">
    <property type="term" value="C:beta-galactosidase complex"/>
    <property type="evidence" value="ECO:0007669"/>
    <property type="project" value="InterPro"/>
</dbReference>
<evidence type="ECO:0000256" key="5">
    <source>
        <dbReference type="RuleBase" id="RU361154"/>
    </source>
</evidence>
<dbReference type="STRING" id="348802.A0A0D2ED30"/>
<dbReference type="SUPFAM" id="SSF49303">
    <property type="entry name" value="beta-Galactosidase/glucuronidase domain"/>
    <property type="match status" value="2"/>
</dbReference>
<dbReference type="EMBL" id="KN847321">
    <property type="protein sequence ID" value="KIW52560.1"/>
    <property type="molecule type" value="Genomic_DNA"/>
</dbReference>
<keyword evidence="8" id="KW-1185">Reference proteome</keyword>
<dbReference type="GO" id="GO:0005990">
    <property type="term" value="P:lactose catabolic process"/>
    <property type="evidence" value="ECO:0007669"/>
    <property type="project" value="TreeGrafter"/>
</dbReference>
<dbReference type="InterPro" id="IPR008979">
    <property type="entry name" value="Galactose-bd-like_sf"/>
</dbReference>
<dbReference type="Gene3D" id="2.60.120.260">
    <property type="entry name" value="Galactose-binding domain-like"/>
    <property type="match status" value="1"/>
</dbReference>
<name>A0A0D2ED30_9EURO</name>
<evidence type="ECO:0000256" key="1">
    <source>
        <dbReference type="ARBA" id="ARBA00007401"/>
    </source>
</evidence>
<dbReference type="InterPro" id="IPR004199">
    <property type="entry name" value="B-gal_small/dom_5"/>
</dbReference>